<dbReference type="Proteomes" id="UP000507245">
    <property type="component" value="Unassembled WGS sequence"/>
</dbReference>
<gene>
    <name evidence="1" type="ORF">CURHAP_LOCUS40920</name>
    <name evidence="2" type="ORF">ORAREDHAP_LOCUS40834</name>
</gene>
<protein>
    <recommendedName>
        <fullName evidence="5">RNase H type-1 domain-containing protein</fullName>
    </recommendedName>
</protein>
<dbReference type="PANTHER" id="PTHR47723:SF19">
    <property type="entry name" value="POLYNUCLEOTIDYL TRANSFERASE, RIBONUCLEASE H-LIKE SUPERFAMILY PROTEIN"/>
    <property type="match status" value="1"/>
</dbReference>
<proteinExistence type="predicted"/>
<organism evidence="1 3">
    <name type="scientific">Prunus armeniaca</name>
    <name type="common">Apricot</name>
    <name type="synonym">Armeniaca vulgaris</name>
    <dbReference type="NCBI Taxonomy" id="36596"/>
    <lineage>
        <taxon>Eukaryota</taxon>
        <taxon>Viridiplantae</taxon>
        <taxon>Streptophyta</taxon>
        <taxon>Embryophyta</taxon>
        <taxon>Tracheophyta</taxon>
        <taxon>Spermatophyta</taxon>
        <taxon>Magnoliopsida</taxon>
        <taxon>eudicotyledons</taxon>
        <taxon>Gunneridae</taxon>
        <taxon>Pentapetalae</taxon>
        <taxon>rosids</taxon>
        <taxon>fabids</taxon>
        <taxon>Rosales</taxon>
        <taxon>Rosaceae</taxon>
        <taxon>Amygdaloideae</taxon>
        <taxon>Amygdaleae</taxon>
        <taxon>Prunus</taxon>
    </lineage>
</organism>
<evidence type="ECO:0000313" key="2">
    <source>
        <dbReference type="EMBL" id="CAB4315979.1"/>
    </source>
</evidence>
<evidence type="ECO:0000313" key="4">
    <source>
        <dbReference type="Proteomes" id="UP000507245"/>
    </source>
</evidence>
<dbReference type="Proteomes" id="UP000507222">
    <property type="component" value="Unassembled WGS sequence"/>
</dbReference>
<dbReference type="AlphaFoldDB" id="A0A6J5V817"/>
<dbReference type="InterPro" id="IPR053151">
    <property type="entry name" value="RNase_H-like"/>
</dbReference>
<accession>A0A6J5V817</accession>
<reference evidence="1 3" key="2">
    <citation type="submission" date="2020-05" db="EMBL/GenBank/DDBJ databases">
        <authorList>
            <person name="Campoy J."/>
            <person name="Schneeberger K."/>
            <person name="Spophaly S."/>
        </authorList>
    </citation>
    <scope>NUCLEOTIDE SEQUENCE [LARGE SCALE GENOMIC DNA]</scope>
    <source>
        <strain evidence="1">PruArmRojPasFocal</strain>
    </source>
</reference>
<dbReference type="EMBL" id="CAEKDK010000006">
    <property type="protein sequence ID" value="CAB4285169.1"/>
    <property type="molecule type" value="Genomic_DNA"/>
</dbReference>
<sequence length="122" mass="13668">MSCRHNQNIFEYLLEWDKANNLFKKATNQTQIFLARQPPPYGLFELNIDGSRVSDSRCIDAGGIIRNSDGILIAGFSANLGHGEIIVNSDYALVVDMINGEWVDSHSMSVSLTKCREFLESQ</sequence>
<keyword evidence="4" id="KW-1185">Reference proteome</keyword>
<dbReference type="OrthoDB" id="1435729at2759"/>
<name>A0A6J5V817_PRUAR</name>
<reference evidence="4" key="1">
    <citation type="journal article" date="2020" name="Genome Biol.">
        <title>Gamete binning: chromosome-level and haplotype-resolved genome assembly enabled by high-throughput single-cell sequencing of gamete genomes.</title>
        <authorList>
            <person name="Campoy J.A."/>
            <person name="Sun H."/>
            <person name="Goel M."/>
            <person name="Jiao W.-B."/>
            <person name="Folz-Donahue K."/>
            <person name="Wang N."/>
            <person name="Rubio M."/>
            <person name="Liu C."/>
            <person name="Kukat C."/>
            <person name="Ruiz D."/>
            <person name="Huettel B."/>
            <person name="Schneeberger K."/>
        </authorList>
    </citation>
    <scope>NUCLEOTIDE SEQUENCE [LARGE SCALE GENOMIC DNA]</scope>
    <source>
        <strain evidence="4">cv. Rojo Pasion</strain>
    </source>
</reference>
<dbReference type="PANTHER" id="PTHR47723">
    <property type="entry name" value="OS05G0353850 PROTEIN"/>
    <property type="match status" value="1"/>
</dbReference>
<dbReference type="EMBL" id="CAEKKB010000006">
    <property type="protein sequence ID" value="CAB4315979.1"/>
    <property type="molecule type" value="Genomic_DNA"/>
</dbReference>
<evidence type="ECO:0000313" key="1">
    <source>
        <dbReference type="EMBL" id="CAB4285169.1"/>
    </source>
</evidence>
<evidence type="ECO:0000313" key="3">
    <source>
        <dbReference type="Proteomes" id="UP000507222"/>
    </source>
</evidence>
<evidence type="ECO:0008006" key="5">
    <source>
        <dbReference type="Google" id="ProtNLM"/>
    </source>
</evidence>